<dbReference type="GO" id="GO:0005743">
    <property type="term" value="C:mitochondrial inner membrane"/>
    <property type="evidence" value="ECO:0007669"/>
    <property type="project" value="UniProtKB-SubCell"/>
</dbReference>
<keyword evidence="1" id="KW-0653">Protein transport</keyword>
<evidence type="ECO:0000313" key="3">
    <source>
        <dbReference type="Ensembl" id="ENSSVLP00005006347.1"/>
    </source>
</evidence>
<dbReference type="GeneTree" id="ENSGT00940000155479"/>
<organism evidence="3 4">
    <name type="scientific">Sciurus vulgaris</name>
    <name type="common">Eurasian red squirrel</name>
    <dbReference type="NCBI Taxonomy" id="55149"/>
    <lineage>
        <taxon>Eukaryota</taxon>
        <taxon>Metazoa</taxon>
        <taxon>Chordata</taxon>
        <taxon>Craniata</taxon>
        <taxon>Vertebrata</taxon>
        <taxon>Euteleostomi</taxon>
        <taxon>Mammalia</taxon>
        <taxon>Eutheria</taxon>
        <taxon>Euarchontoglires</taxon>
        <taxon>Glires</taxon>
        <taxon>Rodentia</taxon>
        <taxon>Sciuromorpha</taxon>
        <taxon>Sciuridae</taxon>
        <taxon>Sciurinae</taxon>
        <taxon>Sciurini</taxon>
        <taxon>Sciurus</taxon>
    </lineage>
</organism>
<keyword evidence="1" id="KW-0811">Translocation</keyword>
<dbReference type="Pfam" id="PF02953">
    <property type="entry name" value="zf-Tim10_DDP"/>
    <property type="match status" value="1"/>
</dbReference>
<keyword evidence="1" id="KW-1015">Disulfide bond</keyword>
<name>A0A8D2ATS2_SCIVU</name>
<dbReference type="Ensembl" id="ENSSVLT00005007073.1">
    <property type="protein sequence ID" value="ENSSVLP00005006347.1"/>
    <property type="gene ID" value="ENSSVLG00005005147.1"/>
</dbReference>
<dbReference type="GO" id="GO:0015031">
    <property type="term" value="P:protein transport"/>
    <property type="evidence" value="ECO:0007669"/>
    <property type="project" value="UniProtKB-KW"/>
</dbReference>
<keyword evidence="1" id="KW-0999">Mitochondrion inner membrane</keyword>
<keyword evidence="1" id="KW-0143">Chaperone</keyword>
<accession>A0A8D2ATS2</accession>
<keyword evidence="1" id="KW-0472">Membrane</keyword>
<protein>
    <recommendedName>
        <fullName evidence="1">Mitochondrial import inner membrane translocase subunit</fullName>
    </recommendedName>
</protein>
<comment type="subunit">
    <text evidence="1">Heterohexamer.</text>
</comment>
<sequence>FWKHTTRTNTPIVPADAAGVTPLVAAGPQKAQFTTQVHHFMERCWDKCVEKPGSRLDSGTENCLSTCVNRFIDTTLAIIRRFAQIVQKRGQEAVPEKMTEAAKDLLLSRLKCRWGNSCQPIVKSVSGCHQLCWC</sequence>
<feature type="domain" description="Tim10-like" evidence="2">
    <location>
        <begin position="28"/>
        <end position="84"/>
    </location>
</feature>
<evidence type="ECO:0000259" key="2">
    <source>
        <dbReference type="Pfam" id="PF02953"/>
    </source>
</evidence>
<dbReference type="Proteomes" id="UP000694564">
    <property type="component" value="Chromosome 1"/>
</dbReference>
<dbReference type="Gene3D" id="1.10.287.810">
    <property type="entry name" value="Mitochondrial import inner membrane translocase subunit tim13 like domains"/>
    <property type="match status" value="1"/>
</dbReference>
<evidence type="ECO:0000256" key="1">
    <source>
        <dbReference type="RuleBase" id="RU367043"/>
    </source>
</evidence>
<comment type="function">
    <text evidence="1">Mitochondrial intermembrane chaperone that participates in the import and insertion of some multi-pass transmembrane proteins into the mitochondrial inner membrane. Also required for the transfer of beta-barrel precursors from the TOM complex to the sorting and assembly machinery (SAM complex) of the outer membrane. Acts as a chaperone-like protein that protects the hydrophobic precursors from aggregation and guide them through the mitochondrial intermembrane space.</text>
</comment>
<comment type="similarity">
    <text evidence="1">Belongs to the small Tim family.</text>
</comment>
<dbReference type="InterPro" id="IPR004217">
    <property type="entry name" value="Tim10-like"/>
</dbReference>
<keyword evidence="1" id="KW-0813">Transport</keyword>
<dbReference type="InterPro" id="IPR035427">
    <property type="entry name" value="Tim10-like_dom_sf"/>
</dbReference>
<dbReference type="AlphaFoldDB" id="A0A8D2ATS2"/>
<keyword evidence="1" id="KW-0496">Mitochondrion</keyword>
<comment type="subcellular location">
    <subcellularLocation>
        <location evidence="1">Mitochondrion inner membrane</location>
        <topology evidence="1">Peripheral membrane protein</topology>
        <orientation evidence="1">Intermembrane side</orientation>
    </subcellularLocation>
</comment>
<evidence type="ECO:0000313" key="4">
    <source>
        <dbReference type="Proteomes" id="UP000694564"/>
    </source>
</evidence>
<proteinExistence type="inferred from homology"/>
<comment type="domain">
    <text evidence="1">The twin CX3C motif contains 4 conserved Cys residues that form 2 disulfide bonds in the mitochondrial intermembrane space.</text>
</comment>
<keyword evidence="4" id="KW-1185">Reference proteome</keyword>
<reference evidence="3" key="2">
    <citation type="submission" date="2025-08" db="UniProtKB">
        <authorList>
            <consortium name="Ensembl"/>
        </authorList>
    </citation>
    <scope>IDENTIFICATION</scope>
</reference>
<reference evidence="3" key="3">
    <citation type="submission" date="2025-09" db="UniProtKB">
        <authorList>
            <consortium name="Ensembl"/>
        </authorList>
    </citation>
    <scope>IDENTIFICATION</scope>
</reference>
<dbReference type="SUPFAM" id="SSF144122">
    <property type="entry name" value="Tim10-like"/>
    <property type="match status" value="1"/>
</dbReference>
<dbReference type="OrthoDB" id="344165at2759"/>
<reference evidence="3" key="1">
    <citation type="submission" date="2020-06" db="EMBL/GenBank/DDBJ databases">
        <authorList>
            <consortium name="Wellcome Sanger Institute Data Sharing"/>
        </authorList>
    </citation>
    <scope>NUCLEOTIDE SEQUENCE [LARGE SCALE GENOMIC DNA]</scope>
</reference>